<dbReference type="GO" id="GO:0051082">
    <property type="term" value="F:unfolded protein binding"/>
    <property type="evidence" value="ECO:0007669"/>
    <property type="project" value="TreeGrafter"/>
</dbReference>
<accession>A0A2M8GNI6</accession>
<dbReference type="Pfam" id="PF01025">
    <property type="entry name" value="GrpE"/>
    <property type="match status" value="1"/>
</dbReference>
<dbReference type="EMBL" id="PFQK01000026">
    <property type="protein sequence ID" value="PJC82106.1"/>
    <property type="molecule type" value="Genomic_DNA"/>
</dbReference>
<dbReference type="GO" id="GO:0042803">
    <property type="term" value="F:protein homodimerization activity"/>
    <property type="evidence" value="ECO:0007669"/>
    <property type="project" value="InterPro"/>
</dbReference>
<evidence type="ECO:0000256" key="2">
    <source>
        <dbReference type="ARBA" id="ARBA00023186"/>
    </source>
</evidence>
<dbReference type="GO" id="GO:0051087">
    <property type="term" value="F:protein-folding chaperone binding"/>
    <property type="evidence" value="ECO:0007669"/>
    <property type="project" value="InterPro"/>
</dbReference>
<name>A0A2M8GNI6_9BACT</name>
<dbReference type="SUPFAM" id="SSF51064">
    <property type="entry name" value="Head domain of nucleotide exchange factor GrpE"/>
    <property type="match status" value="1"/>
</dbReference>
<dbReference type="PROSITE" id="PS01071">
    <property type="entry name" value="GRPE"/>
    <property type="match status" value="1"/>
</dbReference>
<evidence type="ECO:0000256" key="5">
    <source>
        <dbReference type="RuleBase" id="RU004478"/>
    </source>
</evidence>
<evidence type="ECO:0000256" key="3">
    <source>
        <dbReference type="HAMAP-Rule" id="MF_01151"/>
    </source>
</evidence>
<dbReference type="InterPro" id="IPR000740">
    <property type="entry name" value="GrpE"/>
</dbReference>
<reference evidence="7" key="1">
    <citation type="submission" date="2017-09" db="EMBL/GenBank/DDBJ databases">
        <title>Depth-based differentiation of microbial function through sediment-hosted aquifers and enrichment of novel symbionts in the deep terrestrial subsurface.</title>
        <authorList>
            <person name="Probst A.J."/>
            <person name="Ladd B."/>
            <person name="Jarett J.K."/>
            <person name="Geller-Mcgrath D.E."/>
            <person name="Sieber C.M.K."/>
            <person name="Emerson J.B."/>
            <person name="Anantharaman K."/>
            <person name="Thomas B.C."/>
            <person name="Malmstrom R."/>
            <person name="Stieglmeier M."/>
            <person name="Klingl A."/>
            <person name="Woyke T."/>
            <person name="Ryan C.M."/>
            <person name="Banfield J.F."/>
        </authorList>
    </citation>
    <scope>NUCLEOTIDE SEQUENCE [LARGE SCALE GENOMIC DNA]</scope>
</reference>
<evidence type="ECO:0000256" key="4">
    <source>
        <dbReference type="RuleBase" id="RU000639"/>
    </source>
</evidence>
<dbReference type="Gene3D" id="2.30.22.10">
    <property type="entry name" value="Head domain of nucleotide exchange factor GrpE"/>
    <property type="match status" value="1"/>
</dbReference>
<dbReference type="GO" id="GO:0006457">
    <property type="term" value="P:protein folding"/>
    <property type="evidence" value="ECO:0007669"/>
    <property type="project" value="InterPro"/>
</dbReference>
<comment type="subcellular location">
    <subcellularLocation>
        <location evidence="3">Cytoplasm</location>
    </subcellularLocation>
</comment>
<dbReference type="PANTHER" id="PTHR21237:SF23">
    <property type="entry name" value="GRPE PROTEIN HOMOLOG, MITOCHONDRIAL"/>
    <property type="match status" value="1"/>
</dbReference>
<evidence type="ECO:0000256" key="1">
    <source>
        <dbReference type="ARBA" id="ARBA00009054"/>
    </source>
</evidence>
<dbReference type="InterPro" id="IPR013805">
    <property type="entry name" value="GrpE_CC"/>
</dbReference>
<dbReference type="InterPro" id="IPR009012">
    <property type="entry name" value="GrpE_head"/>
</dbReference>
<protein>
    <recommendedName>
        <fullName evidence="3 4">Protein GrpE</fullName>
    </recommendedName>
    <alternativeName>
        <fullName evidence="3">HSP-70 cofactor</fullName>
    </alternativeName>
</protein>
<dbReference type="CDD" id="cd00446">
    <property type="entry name" value="GrpE"/>
    <property type="match status" value="1"/>
</dbReference>
<organism evidence="6 7">
    <name type="scientific">Candidatus Roizmanbacteria bacterium CG_4_8_14_3_um_filter_36_10</name>
    <dbReference type="NCBI Taxonomy" id="1974834"/>
    <lineage>
        <taxon>Bacteria</taxon>
        <taxon>Candidatus Roizmaniibacteriota</taxon>
    </lineage>
</organism>
<dbReference type="Gene3D" id="3.90.20.20">
    <property type="match status" value="1"/>
</dbReference>
<gene>
    <name evidence="3 6" type="primary">grpE</name>
    <name evidence="6" type="ORF">CO007_01155</name>
</gene>
<dbReference type="SUPFAM" id="SSF58014">
    <property type="entry name" value="Coiled-coil domain of nucleotide exchange factor GrpE"/>
    <property type="match status" value="1"/>
</dbReference>
<comment type="caution">
    <text evidence="6">The sequence shown here is derived from an EMBL/GenBank/DDBJ whole genome shotgun (WGS) entry which is preliminary data.</text>
</comment>
<keyword evidence="3" id="KW-0963">Cytoplasm</keyword>
<dbReference type="GO" id="GO:0000774">
    <property type="term" value="F:adenyl-nucleotide exchange factor activity"/>
    <property type="evidence" value="ECO:0007669"/>
    <property type="project" value="InterPro"/>
</dbReference>
<dbReference type="AlphaFoldDB" id="A0A2M8GNI6"/>
<dbReference type="PRINTS" id="PR00773">
    <property type="entry name" value="GRPEPROTEIN"/>
</dbReference>
<proteinExistence type="inferred from homology"/>
<evidence type="ECO:0000313" key="7">
    <source>
        <dbReference type="Proteomes" id="UP000229370"/>
    </source>
</evidence>
<dbReference type="HAMAP" id="MF_01151">
    <property type="entry name" value="GrpE"/>
    <property type="match status" value="1"/>
</dbReference>
<keyword evidence="2 3" id="KW-0143">Chaperone</keyword>
<comment type="function">
    <text evidence="3 4">Participates actively in the response to hyperosmotic and heat shock by preventing the aggregation of stress-denatured proteins, in association with DnaK and GrpE. It is the nucleotide exchange factor for DnaK and may function as a thermosensor. Unfolded proteins bind initially to DnaJ; upon interaction with the DnaJ-bound protein, DnaK hydrolyzes its bound ATP, resulting in the formation of a stable complex. GrpE releases ADP from DnaK; ATP binding to DnaK triggers the release of the substrate protein, thus completing the reaction cycle. Several rounds of ATP-dependent interactions between DnaJ, DnaK and GrpE are required for fully efficient folding.</text>
</comment>
<evidence type="ECO:0000313" key="6">
    <source>
        <dbReference type="EMBL" id="PJC82106.1"/>
    </source>
</evidence>
<keyword evidence="3 4" id="KW-0346">Stress response</keyword>
<dbReference type="GO" id="GO:0005737">
    <property type="term" value="C:cytoplasm"/>
    <property type="evidence" value="ECO:0007669"/>
    <property type="project" value="UniProtKB-SubCell"/>
</dbReference>
<sequence length="172" mass="20121">MDKKKHLKIDDHQIINHLKNELDKARKETNDFKNKYLRALADYQNFEKRVREEQETVRVKGKQEIFIQLLSILDSLEKAEVFIKDVGLKQVKDSFCQLLRDEQIEEINLLGKEFDPRLAEAVDVVVGERDNIVVEVLRKGYRFGGKILRVAQVKVSKKSEIQNPKSETNPNF</sequence>
<dbReference type="Proteomes" id="UP000229370">
    <property type="component" value="Unassembled WGS sequence"/>
</dbReference>
<dbReference type="PANTHER" id="PTHR21237">
    <property type="entry name" value="GRPE PROTEIN"/>
    <property type="match status" value="1"/>
</dbReference>
<comment type="similarity">
    <text evidence="1 3 5">Belongs to the GrpE family.</text>
</comment>
<comment type="subunit">
    <text evidence="3">Homodimer.</text>
</comment>